<protein>
    <submittedName>
        <fullName evidence="6">Uncharacterized protein</fullName>
    </submittedName>
</protein>
<evidence type="ECO:0000313" key="6">
    <source>
        <dbReference type="EMBL" id="KAK3363740.1"/>
    </source>
</evidence>
<dbReference type="SUPFAM" id="SSF48264">
    <property type="entry name" value="Cytochrome P450"/>
    <property type="match status" value="1"/>
</dbReference>
<gene>
    <name evidence="6" type="ORF">B0T25DRAFT_597144</name>
</gene>
<dbReference type="AlphaFoldDB" id="A0AAJ0HVN4"/>
<feature type="non-terminal residue" evidence="6">
    <location>
        <position position="90"/>
    </location>
</feature>
<dbReference type="PANTHER" id="PTHR46206">
    <property type="entry name" value="CYTOCHROME P450"/>
    <property type="match status" value="1"/>
</dbReference>
<dbReference type="InterPro" id="IPR036396">
    <property type="entry name" value="Cyt_P450_sf"/>
</dbReference>
<keyword evidence="5" id="KW-0408">Iron</keyword>
<dbReference type="Gene3D" id="1.10.630.10">
    <property type="entry name" value="Cytochrome P450"/>
    <property type="match status" value="1"/>
</dbReference>
<comment type="caution">
    <text evidence="6">The sequence shown here is derived from an EMBL/GenBank/DDBJ whole genome shotgun (WGS) entry which is preliminary data.</text>
</comment>
<evidence type="ECO:0000256" key="5">
    <source>
        <dbReference type="ARBA" id="ARBA00023004"/>
    </source>
</evidence>
<comment type="cofactor">
    <cofactor evidence="1">
        <name>heme</name>
        <dbReference type="ChEBI" id="CHEBI:30413"/>
    </cofactor>
</comment>
<reference evidence="6" key="2">
    <citation type="submission" date="2023-06" db="EMBL/GenBank/DDBJ databases">
        <authorList>
            <consortium name="Lawrence Berkeley National Laboratory"/>
            <person name="Haridas S."/>
            <person name="Hensen N."/>
            <person name="Bonometti L."/>
            <person name="Westerberg I."/>
            <person name="Brannstrom I.O."/>
            <person name="Guillou S."/>
            <person name="Cros-Aarteil S."/>
            <person name="Calhoun S."/>
            <person name="Kuo A."/>
            <person name="Mondo S."/>
            <person name="Pangilinan J."/>
            <person name="Riley R."/>
            <person name="Labutti K."/>
            <person name="Andreopoulos B."/>
            <person name="Lipzen A."/>
            <person name="Chen C."/>
            <person name="Yanf M."/>
            <person name="Daum C."/>
            <person name="Ng V."/>
            <person name="Clum A."/>
            <person name="Steindorff A."/>
            <person name="Ohm R."/>
            <person name="Martin F."/>
            <person name="Silar P."/>
            <person name="Natvig D."/>
            <person name="Lalanne C."/>
            <person name="Gautier V."/>
            <person name="Ament-Velasquez S.L."/>
            <person name="Kruys A."/>
            <person name="Hutchinson M.I."/>
            <person name="Powell A.J."/>
            <person name="Barry K."/>
            <person name="Miller A.N."/>
            <person name="Grigoriev I.V."/>
            <person name="Debuchy R."/>
            <person name="Gladieux P."/>
            <person name="Thoren M.H."/>
            <person name="Johannesson H."/>
        </authorList>
    </citation>
    <scope>NUCLEOTIDE SEQUENCE</scope>
    <source>
        <strain evidence="6">CBS 955.72</strain>
    </source>
</reference>
<dbReference type="Proteomes" id="UP001275084">
    <property type="component" value="Unassembled WGS sequence"/>
</dbReference>
<evidence type="ECO:0000256" key="3">
    <source>
        <dbReference type="ARBA" id="ARBA00022723"/>
    </source>
</evidence>
<name>A0AAJ0HVN4_9PEZI</name>
<reference evidence="6" key="1">
    <citation type="journal article" date="2023" name="Mol. Phylogenet. Evol.">
        <title>Genome-scale phylogeny and comparative genomics of the fungal order Sordariales.</title>
        <authorList>
            <person name="Hensen N."/>
            <person name="Bonometti L."/>
            <person name="Westerberg I."/>
            <person name="Brannstrom I.O."/>
            <person name="Guillou S."/>
            <person name="Cros-Aarteil S."/>
            <person name="Calhoun S."/>
            <person name="Haridas S."/>
            <person name="Kuo A."/>
            <person name="Mondo S."/>
            <person name="Pangilinan J."/>
            <person name="Riley R."/>
            <person name="LaButti K."/>
            <person name="Andreopoulos B."/>
            <person name="Lipzen A."/>
            <person name="Chen C."/>
            <person name="Yan M."/>
            <person name="Daum C."/>
            <person name="Ng V."/>
            <person name="Clum A."/>
            <person name="Steindorff A."/>
            <person name="Ohm R.A."/>
            <person name="Martin F."/>
            <person name="Silar P."/>
            <person name="Natvig D.O."/>
            <person name="Lalanne C."/>
            <person name="Gautier V."/>
            <person name="Ament-Velasquez S.L."/>
            <person name="Kruys A."/>
            <person name="Hutchinson M.I."/>
            <person name="Powell A.J."/>
            <person name="Barry K."/>
            <person name="Miller A.N."/>
            <person name="Grigoriev I.V."/>
            <person name="Debuchy R."/>
            <person name="Gladieux P."/>
            <person name="Hiltunen Thoren M."/>
            <person name="Johannesson H."/>
        </authorList>
    </citation>
    <scope>NUCLEOTIDE SEQUENCE</scope>
    <source>
        <strain evidence="6">CBS 955.72</strain>
    </source>
</reference>
<evidence type="ECO:0000313" key="7">
    <source>
        <dbReference type="Proteomes" id="UP001275084"/>
    </source>
</evidence>
<accession>A0AAJ0HVN4</accession>
<dbReference type="GO" id="GO:0005506">
    <property type="term" value="F:iron ion binding"/>
    <property type="evidence" value="ECO:0007669"/>
    <property type="project" value="InterPro"/>
</dbReference>
<evidence type="ECO:0000256" key="2">
    <source>
        <dbReference type="ARBA" id="ARBA00010617"/>
    </source>
</evidence>
<organism evidence="6 7">
    <name type="scientific">Lasiosphaeria hispida</name>
    <dbReference type="NCBI Taxonomy" id="260671"/>
    <lineage>
        <taxon>Eukaryota</taxon>
        <taxon>Fungi</taxon>
        <taxon>Dikarya</taxon>
        <taxon>Ascomycota</taxon>
        <taxon>Pezizomycotina</taxon>
        <taxon>Sordariomycetes</taxon>
        <taxon>Sordariomycetidae</taxon>
        <taxon>Sordariales</taxon>
        <taxon>Lasiosphaeriaceae</taxon>
        <taxon>Lasiosphaeria</taxon>
    </lineage>
</organism>
<dbReference type="GO" id="GO:0016705">
    <property type="term" value="F:oxidoreductase activity, acting on paired donors, with incorporation or reduction of molecular oxygen"/>
    <property type="evidence" value="ECO:0007669"/>
    <property type="project" value="InterPro"/>
</dbReference>
<dbReference type="GO" id="GO:0004497">
    <property type="term" value="F:monooxygenase activity"/>
    <property type="evidence" value="ECO:0007669"/>
    <property type="project" value="InterPro"/>
</dbReference>
<evidence type="ECO:0000256" key="1">
    <source>
        <dbReference type="ARBA" id="ARBA00001971"/>
    </source>
</evidence>
<keyword evidence="4" id="KW-0560">Oxidoreductase</keyword>
<comment type="similarity">
    <text evidence="2">Belongs to the cytochrome P450 family.</text>
</comment>
<keyword evidence="3" id="KW-0479">Metal-binding</keyword>
<dbReference type="GO" id="GO:0020037">
    <property type="term" value="F:heme binding"/>
    <property type="evidence" value="ECO:0007669"/>
    <property type="project" value="InterPro"/>
</dbReference>
<sequence length="90" mass="9844">MEKVEGRGVESIEEVALAGEEASVFLQWGIHQARQLPNWHSGNCISTLRNEIITALDAHGGQWTKASLAEMTKLDSAIRESQRLSATGLL</sequence>
<proteinExistence type="inferred from homology"/>
<evidence type="ECO:0000256" key="4">
    <source>
        <dbReference type="ARBA" id="ARBA00023002"/>
    </source>
</evidence>
<dbReference type="EMBL" id="JAUIQD010000001">
    <property type="protein sequence ID" value="KAK3363740.1"/>
    <property type="molecule type" value="Genomic_DNA"/>
</dbReference>
<keyword evidence="7" id="KW-1185">Reference proteome</keyword>